<sequence length="463" mass="51590">MRRLIEKGLMFGGLVLVDSPVLVERYKRALKHLTGKETALPDFHIDMSGFSPEIGDELGDEHYLNPPGFNRQFILLTTDQKKAPLLNARFSTSRGVLRQFIEANEAELFALTARDAVAGELVNSVYAADSPARLFDIRQVTVEADTTQGTVATAERLTGLIDRFKTEPDAWWDDTLIGEMIQLAGVTGDLSRNPVRLRSMTFEQDDFWTSHFGGVYILRSVPHPAAIVAGGKHALGPLPIADVLDLTDRTGIARFLSVNELAEPIVTGRGAEVAAVLRQKMDFIVAEVAGSEGHVSEATTRRDLRALARRYAGRLPQEWEGLAQLVAWAEDGARWPRITSDHPAYFYTLRAKRTPDADLVNMLLAELCPLDIRQLFICHKELFYRLYRTWSEAKQAFVAEVLAREYMVDKAGTRDALFGPEETMDEPAAPVAGPWGAPAKPSRPQRGDDIIDRVGPWDSLRRR</sequence>
<dbReference type="Pfam" id="PF20343">
    <property type="entry name" value="DUF6638"/>
    <property type="match status" value="1"/>
</dbReference>
<evidence type="ECO:0000313" key="2">
    <source>
        <dbReference type="EMBL" id="TNC52462.1"/>
    </source>
</evidence>
<dbReference type="AlphaFoldDB" id="A0A5C4N5Y4"/>
<dbReference type="InterPro" id="IPR046578">
    <property type="entry name" value="DUF6638"/>
</dbReference>
<protein>
    <submittedName>
        <fullName evidence="2">Uncharacterized protein</fullName>
    </submittedName>
</protein>
<evidence type="ECO:0000313" key="3">
    <source>
        <dbReference type="Proteomes" id="UP000305887"/>
    </source>
</evidence>
<dbReference type="EMBL" id="VDFU01000002">
    <property type="protein sequence ID" value="TNC52462.1"/>
    <property type="molecule type" value="Genomic_DNA"/>
</dbReference>
<evidence type="ECO:0000256" key="1">
    <source>
        <dbReference type="SAM" id="MobiDB-lite"/>
    </source>
</evidence>
<keyword evidence="3" id="KW-1185">Reference proteome</keyword>
<name>A0A5C4N5Y4_9RHOB</name>
<dbReference type="RefSeq" id="WP_139075146.1">
    <property type="nucleotide sequence ID" value="NZ_VDFU01000002.1"/>
</dbReference>
<accession>A0A5C4N5Y4</accession>
<feature type="compositionally biased region" description="Low complexity" evidence="1">
    <location>
        <begin position="427"/>
        <end position="440"/>
    </location>
</feature>
<organism evidence="2 3">
    <name type="scientific">Rubellimicrobium rubrum</name>
    <dbReference type="NCBI Taxonomy" id="2585369"/>
    <lineage>
        <taxon>Bacteria</taxon>
        <taxon>Pseudomonadati</taxon>
        <taxon>Pseudomonadota</taxon>
        <taxon>Alphaproteobacteria</taxon>
        <taxon>Rhodobacterales</taxon>
        <taxon>Roseobacteraceae</taxon>
        <taxon>Rubellimicrobium</taxon>
    </lineage>
</organism>
<dbReference type="Proteomes" id="UP000305887">
    <property type="component" value="Unassembled WGS sequence"/>
</dbReference>
<gene>
    <name evidence="2" type="ORF">FHG66_02685</name>
</gene>
<reference evidence="2 3" key="1">
    <citation type="submission" date="2019-06" db="EMBL/GenBank/DDBJ databases">
        <title>YIM 131921 draft genome.</title>
        <authorList>
            <person name="Jiang L."/>
        </authorList>
    </citation>
    <scope>NUCLEOTIDE SEQUENCE [LARGE SCALE GENOMIC DNA]</scope>
    <source>
        <strain evidence="2 3">YIM 131921</strain>
    </source>
</reference>
<dbReference type="OrthoDB" id="8430253at2"/>
<comment type="caution">
    <text evidence="2">The sequence shown here is derived from an EMBL/GenBank/DDBJ whole genome shotgun (WGS) entry which is preliminary data.</text>
</comment>
<proteinExistence type="predicted"/>
<feature type="region of interest" description="Disordered" evidence="1">
    <location>
        <begin position="418"/>
        <end position="463"/>
    </location>
</feature>